<evidence type="ECO:0000256" key="6">
    <source>
        <dbReference type="ARBA" id="ARBA00011664"/>
    </source>
</evidence>
<evidence type="ECO:0000256" key="7">
    <source>
        <dbReference type="ARBA" id="ARBA00011883"/>
    </source>
</evidence>
<evidence type="ECO:0000256" key="2">
    <source>
        <dbReference type="ARBA" id="ARBA00004496"/>
    </source>
</evidence>
<proteinExistence type="inferred from homology"/>
<feature type="compositionally biased region" description="Low complexity" evidence="20">
    <location>
        <begin position="282"/>
        <end position="292"/>
    </location>
</feature>
<dbReference type="PRINTS" id="PR01070">
    <property type="entry name" value="ACCCTRFRASEB"/>
</dbReference>
<dbReference type="PROSITE" id="PS50989">
    <property type="entry name" value="COA_CT_CTER"/>
    <property type="match status" value="1"/>
</dbReference>
<evidence type="ECO:0000256" key="9">
    <source>
        <dbReference type="ARBA" id="ARBA00022490"/>
    </source>
</evidence>
<keyword evidence="24" id="KW-1185">Reference proteome</keyword>
<dbReference type="InterPro" id="IPR034733">
    <property type="entry name" value="AcCoA_carboxyl_beta"/>
</dbReference>
<evidence type="ECO:0000256" key="15">
    <source>
        <dbReference type="ARBA" id="ARBA00022840"/>
    </source>
</evidence>
<evidence type="ECO:0000259" key="21">
    <source>
        <dbReference type="PROSITE" id="PS50980"/>
    </source>
</evidence>
<dbReference type="Proteomes" id="UP001221150">
    <property type="component" value="Unassembled WGS sequence"/>
</dbReference>
<name>A0ABT5ZYD7_9ACTN</name>
<evidence type="ECO:0000256" key="14">
    <source>
        <dbReference type="ARBA" id="ARBA00022832"/>
    </source>
</evidence>
<evidence type="ECO:0000256" key="16">
    <source>
        <dbReference type="ARBA" id="ARBA00023098"/>
    </source>
</evidence>
<feature type="compositionally biased region" description="Pro residues" evidence="20">
    <location>
        <begin position="241"/>
        <end position="266"/>
    </location>
</feature>
<evidence type="ECO:0000256" key="18">
    <source>
        <dbReference type="ARBA" id="ARBA00025280"/>
    </source>
</evidence>
<comment type="similarity">
    <text evidence="5">In the N-terminal section; belongs to the AccD/PCCB family.</text>
</comment>
<reference evidence="23 24" key="1">
    <citation type="submission" date="2023-03" db="EMBL/GenBank/DDBJ databases">
        <title>Draft genome sequence of Streptomyces sp. K1PA1 isolated from peat swamp forest in Thailand.</title>
        <authorList>
            <person name="Klaysubun C."/>
            <person name="Duangmal K."/>
        </authorList>
    </citation>
    <scope>NUCLEOTIDE SEQUENCE [LARGE SCALE GENOMIC DNA]</scope>
    <source>
        <strain evidence="23 24">K1PA1</strain>
    </source>
</reference>
<dbReference type="SUPFAM" id="SSF52096">
    <property type="entry name" value="ClpP/crotonase"/>
    <property type="match status" value="2"/>
</dbReference>
<comment type="similarity">
    <text evidence="4">In the C-terminal section; belongs to the AccA family.</text>
</comment>
<keyword evidence="13" id="KW-0862">Zinc</keyword>
<organism evidence="23 24">
    <name type="scientific">Streptomyces tropicalis</name>
    <dbReference type="NCBI Taxonomy" id="3034234"/>
    <lineage>
        <taxon>Bacteria</taxon>
        <taxon>Bacillati</taxon>
        <taxon>Actinomycetota</taxon>
        <taxon>Actinomycetes</taxon>
        <taxon>Kitasatosporales</taxon>
        <taxon>Streptomycetaceae</taxon>
        <taxon>Streptomyces</taxon>
    </lineage>
</organism>
<evidence type="ECO:0000256" key="8">
    <source>
        <dbReference type="ARBA" id="ARBA00018312"/>
    </source>
</evidence>
<dbReference type="Pfam" id="PF01039">
    <property type="entry name" value="Carboxyl_trans"/>
    <property type="match status" value="1"/>
</dbReference>
<evidence type="ECO:0000313" key="23">
    <source>
        <dbReference type="EMBL" id="MDF3297383.1"/>
    </source>
</evidence>
<dbReference type="RefSeq" id="WP_276106923.1">
    <property type="nucleotide sequence ID" value="NZ_JARJBB010000001.1"/>
</dbReference>
<evidence type="ECO:0000256" key="3">
    <source>
        <dbReference type="ARBA" id="ARBA00004956"/>
    </source>
</evidence>
<gene>
    <name evidence="23" type="ORF">P3H78_01820</name>
</gene>
<evidence type="ECO:0000256" key="4">
    <source>
        <dbReference type="ARBA" id="ARBA00006276"/>
    </source>
</evidence>
<dbReference type="InterPro" id="IPR011763">
    <property type="entry name" value="COA_CT_C"/>
</dbReference>
<comment type="catalytic activity">
    <reaction evidence="19">
        <text>N(6)-carboxybiotinyl-L-lysyl-[protein] + acetyl-CoA = N(6)-biotinyl-L-lysyl-[protein] + malonyl-CoA</text>
        <dbReference type="Rhea" id="RHEA:54728"/>
        <dbReference type="Rhea" id="RHEA-COMP:10505"/>
        <dbReference type="Rhea" id="RHEA-COMP:10506"/>
        <dbReference type="ChEBI" id="CHEBI:57288"/>
        <dbReference type="ChEBI" id="CHEBI:57384"/>
        <dbReference type="ChEBI" id="CHEBI:83144"/>
        <dbReference type="ChEBI" id="CHEBI:83145"/>
        <dbReference type="EC" id="2.1.3.15"/>
    </reaction>
</comment>
<keyword evidence="11 23" id="KW-0808">Transferase</keyword>
<evidence type="ECO:0000256" key="1">
    <source>
        <dbReference type="ARBA" id="ARBA00001947"/>
    </source>
</evidence>
<keyword evidence="15" id="KW-0067">ATP-binding</keyword>
<keyword evidence="12" id="KW-0547">Nucleotide-binding</keyword>
<evidence type="ECO:0000259" key="22">
    <source>
        <dbReference type="PROSITE" id="PS50989"/>
    </source>
</evidence>
<accession>A0ABT5ZYD7</accession>
<dbReference type="GO" id="GO:0016740">
    <property type="term" value="F:transferase activity"/>
    <property type="evidence" value="ECO:0007669"/>
    <property type="project" value="UniProtKB-KW"/>
</dbReference>
<keyword evidence="10" id="KW-0444">Lipid biosynthesis</keyword>
<protein>
    <recommendedName>
        <fullName evidence="8">Acetyl-coenzyme A carboxylase carboxyl transferase subunits beta/alpha</fullName>
        <ecNumber evidence="7">2.1.3.15</ecNumber>
    </recommendedName>
</protein>
<evidence type="ECO:0000256" key="20">
    <source>
        <dbReference type="SAM" id="MobiDB-lite"/>
    </source>
</evidence>
<comment type="cofactor">
    <cofactor evidence="1">
        <name>Zn(2+)</name>
        <dbReference type="ChEBI" id="CHEBI:29105"/>
    </cofactor>
</comment>
<evidence type="ECO:0000256" key="13">
    <source>
        <dbReference type="ARBA" id="ARBA00022771"/>
    </source>
</evidence>
<evidence type="ECO:0000256" key="5">
    <source>
        <dbReference type="ARBA" id="ARBA00010284"/>
    </source>
</evidence>
<evidence type="ECO:0000256" key="10">
    <source>
        <dbReference type="ARBA" id="ARBA00022516"/>
    </source>
</evidence>
<evidence type="ECO:0000256" key="12">
    <source>
        <dbReference type="ARBA" id="ARBA00022741"/>
    </source>
</evidence>
<dbReference type="InterPro" id="IPR001095">
    <property type="entry name" value="Acetyl_CoA_COase_a_su"/>
</dbReference>
<sequence>MTERLSARQAVALVADDFTELPSPERASAPDGPLGWPDYDATRARAAGRTGETESVVCGTAVVEGTRAVLISFEFGFLGGSLGERTGDRLESAYAHARRHRLPVVPLIATGGSRMQEGMLALTQLQRVARQSVLTREAGLPQVAVVRDPTTGGGWATLGAGADVVLALPGAQVGFAGSRVRPPDADPAAYTAEAQAAAGSVDALVAPGELRRTLGLWLRLLTRPSADAAPPPHALRAAAAPQPPRPDGAPGTPETPEPPAAEPPAPGSAAPGLPAAEPPAPGSAGSGRPATGRPASGLPATGQEAVRRARSRERPRAACYLDAYFTRRTALSGDRCGGTDDGMLCGFGEHDGRTVAYAAQAGTATRPAGYRTAARLIRLADRLGIPVLTLVDTPGAANDAAAEREGAGAAIADLFAAVAAARTPLTTLLIGEGGSGGALALAAPGNTWATPDSYFSVIAPEAAAAILKRPPHLAGETADRLRIRPQDLVELGVVRGVVPASGDEDPRGSGARRNR</sequence>
<evidence type="ECO:0000256" key="19">
    <source>
        <dbReference type="ARBA" id="ARBA00049152"/>
    </source>
</evidence>
<dbReference type="InterPro" id="IPR000438">
    <property type="entry name" value="Acetyl_CoA_COase_Trfase_b_su"/>
</dbReference>
<keyword evidence="16" id="KW-0443">Lipid metabolism</keyword>
<dbReference type="Pfam" id="PF03255">
    <property type="entry name" value="ACCA"/>
    <property type="match status" value="1"/>
</dbReference>
<dbReference type="PANTHER" id="PTHR42853:SF3">
    <property type="entry name" value="ACETYL-COENZYME A CARBOXYLASE CARBOXYL TRANSFERASE SUBUNIT ALPHA, CHLOROPLASTIC"/>
    <property type="match status" value="1"/>
</dbReference>
<evidence type="ECO:0000256" key="11">
    <source>
        <dbReference type="ARBA" id="ARBA00022679"/>
    </source>
</evidence>
<feature type="domain" description="CoA carboxyltransferase C-terminal" evidence="22">
    <location>
        <begin position="290"/>
        <end position="515"/>
    </location>
</feature>
<comment type="subcellular location">
    <subcellularLocation>
        <location evidence="2">Cytoplasm</location>
    </subcellularLocation>
</comment>
<keyword evidence="13" id="KW-0479">Metal-binding</keyword>
<evidence type="ECO:0000313" key="24">
    <source>
        <dbReference type="Proteomes" id="UP001221150"/>
    </source>
</evidence>
<evidence type="ECO:0000256" key="17">
    <source>
        <dbReference type="ARBA" id="ARBA00023160"/>
    </source>
</evidence>
<dbReference type="InterPro" id="IPR011762">
    <property type="entry name" value="COA_CT_N"/>
</dbReference>
<comment type="subunit">
    <text evidence="6">Acetyl-CoA carboxylase is a heterotetramer composed of biotin carboxyl carrier protein (AccB), biotin carboxylase (AccC) and two subunits of ACCase subunit beta/alpha.</text>
</comment>
<keyword evidence="9" id="KW-0963">Cytoplasm</keyword>
<dbReference type="EMBL" id="JARJBB010000001">
    <property type="protein sequence ID" value="MDF3297383.1"/>
    <property type="molecule type" value="Genomic_DNA"/>
</dbReference>
<comment type="pathway">
    <text evidence="3">Lipid metabolism; malonyl-CoA biosynthesis; malonyl-CoA from acetyl-CoA: step 1/1.</text>
</comment>
<feature type="region of interest" description="Disordered" evidence="20">
    <location>
        <begin position="225"/>
        <end position="312"/>
    </location>
</feature>
<dbReference type="PROSITE" id="PS50980">
    <property type="entry name" value="COA_CT_NTER"/>
    <property type="match status" value="1"/>
</dbReference>
<dbReference type="Gene3D" id="3.90.226.10">
    <property type="entry name" value="2-enoyl-CoA Hydratase, Chain A, domain 1"/>
    <property type="match status" value="2"/>
</dbReference>
<dbReference type="InterPro" id="IPR029045">
    <property type="entry name" value="ClpP/crotonase-like_dom_sf"/>
</dbReference>
<keyword evidence="14" id="KW-0276">Fatty acid metabolism</keyword>
<comment type="caution">
    <text evidence="23">The sequence shown here is derived from an EMBL/GenBank/DDBJ whole genome shotgun (WGS) entry which is preliminary data.</text>
</comment>
<feature type="domain" description="CoA carboxyltransferase N-terminal" evidence="21">
    <location>
        <begin position="1"/>
        <end position="236"/>
    </location>
</feature>
<keyword evidence="17" id="KW-0275">Fatty acid biosynthesis</keyword>
<dbReference type="PANTHER" id="PTHR42853">
    <property type="entry name" value="ACETYL-COENZYME A CARBOXYLASE CARBOXYL TRANSFERASE SUBUNIT ALPHA"/>
    <property type="match status" value="1"/>
</dbReference>
<dbReference type="EC" id="2.1.3.15" evidence="7"/>
<keyword evidence="13" id="KW-0863">Zinc-finger</keyword>
<feature type="compositionally biased region" description="Low complexity" evidence="20">
    <location>
        <begin position="225"/>
        <end position="240"/>
    </location>
</feature>
<comment type="function">
    <text evidence="18">Component of the acetyl coenzyme A carboxylase (ACC) complex. Biotin carboxylase (BC) catalyzes the carboxylation of biotin on its carrier protein (BCCP) and then the CO(2) group is transferred by the transcarboxylase to acetyl-CoA to form malonyl-CoA.</text>
</comment>